<dbReference type="STRING" id="1036611.A0A1L9PYM5"/>
<proteinExistence type="predicted"/>
<sequence>MRTARIHSLLWLVLGLGALGQRFTDGTGYDIDLPGVSDGCKEVINSTIACDRFLASALDSGTPPSADRLDKVCDQDCVKSLKDYRGKVKKACTGKSDIIVADDIAYNATYTADELLYSYNVTCDTEEKTDAYCWIELAKINGTLTPEEECSDCLLGRYQIDLNSPFGYTEKLAKKFSSLVSSCSATGYPVTSPTPIALNGTDAPTPTPISCSQSEKYTIKDGDDCKSISVAHNVSTWALLQHNDLQAYCQNFPGKGTSLCLPKQCNIYTLKQNDTCDGIVGSQPGDISVTQLRSWNPFINKMCGNLFQWTGYQICVSPPGSDLDPVPSPTPSPTKCEGLWQPTSCETPPPTDIVWPDDPGVIGQPLAKGTWSNCTAYTTYLNSSAPEYDNACRNVARFYEVSLANLQRWNPSLGKNSTNCQIKKGYRYCAVYERAPAPTTTSSTSSTPKPTGSPSTTPSGSPSPTSTSTTTTTKTTTSTTTSPTMDPTPSPVQDGISKSCDKFYKVEKDDDCYGIAKDKKISEEDFYKWNPAVKDDCSMLLYGFYVCVGVSK</sequence>
<dbReference type="GO" id="GO:0008061">
    <property type="term" value="F:chitin binding"/>
    <property type="evidence" value="ECO:0007669"/>
    <property type="project" value="UniProtKB-KW"/>
</dbReference>
<evidence type="ECO:0000256" key="2">
    <source>
        <dbReference type="ARBA" id="ARBA00023026"/>
    </source>
</evidence>
<dbReference type="OrthoDB" id="4472843at2759"/>
<dbReference type="Gene3D" id="3.10.350.10">
    <property type="entry name" value="LysM domain"/>
    <property type="match status" value="3"/>
</dbReference>
<dbReference type="InterPro" id="IPR018392">
    <property type="entry name" value="LysM"/>
</dbReference>
<protein>
    <recommendedName>
        <fullName evidence="5">LysM domain-containing protein</fullName>
    </recommendedName>
</protein>
<evidence type="ECO:0000313" key="7">
    <source>
        <dbReference type="Proteomes" id="UP000184073"/>
    </source>
</evidence>
<keyword evidence="7" id="KW-1185">Reference proteome</keyword>
<dbReference type="RefSeq" id="XP_040672298.1">
    <property type="nucleotide sequence ID" value="XM_040810650.1"/>
</dbReference>
<evidence type="ECO:0000256" key="4">
    <source>
        <dbReference type="SAM" id="SignalP"/>
    </source>
</evidence>
<evidence type="ECO:0000259" key="5">
    <source>
        <dbReference type="PROSITE" id="PS51782"/>
    </source>
</evidence>
<evidence type="ECO:0000256" key="1">
    <source>
        <dbReference type="ARBA" id="ARBA00022669"/>
    </source>
</evidence>
<keyword evidence="4" id="KW-0732">Signal</keyword>
<dbReference type="GeneID" id="63726161"/>
<dbReference type="CDD" id="cd00118">
    <property type="entry name" value="LysM"/>
    <property type="match status" value="1"/>
</dbReference>
<dbReference type="AlphaFoldDB" id="A0A1L9PYM5"/>
<dbReference type="VEuPathDB" id="FungiDB:ASPVEDRAFT_32832"/>
<feature type="compositionally biased region" description="Low complexity" evidence="3">
    <location>
        <begin position="438"/>
        <end position="487"/>
    </location>
</feature>
<feature type="domain" description="LysM" evidence="5">
    <location>
        <begin position="266"/>
        <end position="314"/>
    </location>
</feature>
<dbReference type="PANTHER" id="PTHR34997">
    <property type="entry name" value="AM15"/>
    <property type="match status" value="1"/>
</dbReference>
<name>A0A1L9PYM5_ASPVE</name>
<feature type="signal peptide" evidence="4">
    <location>
        <begin position="1"/>
        <end position="20"/>
    </location>
</feature>
<dbReference type="PROSITE" id="PS51782">
    <property type="entry name" value="LYSM"/>
    <property type="match status" value="2"/>
</dbReference>
<feature type="chain" id="PRO_5012928222" description="LysM domain-containing protein" evidence="4">
    <location>
        <begin position="21"/>
        <end position="552"/>
    </location>
</feature>
<evidence type="ECO:0000256" key="3">
    <source>
        <dbReference type="SAM" id="MobiDB-lite"/>
    </source>
</evidence>
<keyword evidence="1" id="KW-0147">Chitin-binding</keyword>
<dbReference type="InterPro" id="IPR036779">
    <property type="entry name" value="LysM_dom_sf"/>
</dbReference>
<dbReference type="SUPFAM" id="SSF54106">
    <property type="entry name" value="LysM domain"/>
    <property type="match status" value="2"/>
</dbReference>
<reference evidence="7" key="1">
    <citation type="journal article" date="2017" name="Genome Biol.">
        <title>Comparative genomics reveals high biological diversity and specific adaptations in the industrially and medically important fungal genus Aspergillus.</title>
        <authorList>
            <person name="de Vries R.P."/>
            <person name="Riley R."/>
            <person name="Wiebenga A."/>
            <person name="Aguilar-Osorio G."/>
            <person name="Amillis S."/>
            <person name="Uchima C.A."/>
            <person name="Anderluh G."/>
            <person name="Asadollahi M."/>
            <person name="Askin M."/>
            <person name="Barry K."/>
            <person name="Battaglia E."/>
            <person name="Bayram O."/>
            <person name="Benocci T."/>
            <person name="Braus-Stromeyer S.A."/>
            <person name="Caldana C."/>
            <person name="Canovas D."/>
            <person name="Cerqueira G.C."/>
            <person name="Chen F."/>
            <person name="Chen W."/>
            <person name="Choi C."/>
            <person name="Clum A."/>
            <person name="Dos Santos R.A."/>
            <person name="Damasio A.R."/>
            <person name="Diallinas G."/>
            <person name="Emri T."/>
            <person name="Fekete E."/>
            <person name="Flipphi M."/>
            <person name="Freyberg S."/>
            <person name="Gallo A."/>
            <person name="Gournas C."/>
            <person name="Habgood R."/>
            <person name="Hainaut M."/>
            <person name="Harispe M.L."/>
            <person name="Henrissat B."/>
            <person name="Hilden K.S."/>
            <person name="Hope R."/>
            <person name="Hossain A."/>
            <person name="Karabika E."/>
            <person name="Karaffa L."/>
            <person name="Karanyi Z."/>
            <person name="Krasevec N."/>
            <person name="Kuo A."/>
            <person name="Kusch H."/>
            <person name="LaButti K."/>
            <person name="Lagendijk E.L."/>
            <person name="Lapidus A."/>
            <person name="Levasseur A."/>
            <person name="Lindquist E."/>
            <person name="Lipzen A."/>
            <person name="Logrieco A.F."/>
            <person name="MacCabe A."/>
            <person name="Maekelae M.R."/>
            <person name="Malavazi I."/>
            <person name="Melin P."/>
            <person name="Meyer V."/>
            <person name="Mielnichuk N."/>
            <person name="Miskei M."/>
            <person name="Molnar A.P."/>
            <person name="Mule G."/>
            <person name="Ngan C.Y."/>
            <person name="Orejas M."/>
            <person name="Orosz E."/>
            <person name="Ouedraogo J.P."/>
            <person name="Overkamp K.M."/>
            <person name="Park H.-S."/>
            <person name="Perrone G."/>
            <person name="Piumi F."/>
            <person name="Punt P.J."/>
            <person name="Ram A.F."/>
            <person name="Ramon A."/>
            <person name="Rauscher S."/>
            <person name="Record E."/>
            <person name="Riano-Pachon D.M."/>
            <person name="Robert V."/>
            <person name="Roehrig J."/>
            <person name="Ruller R."/>
            <person name="Salamov A."/>
            <person name="Salih N.S."/>
            <person name="Samson R.A."/>
            <person name="Sandor E."/>
            <person name="Sanguinetti M."/>
            <person name="Schuetze T."/>
            <person name="Sepcic K."/>
            <person name="Shelest E."/>
            <person name="Sherlock G."/>
            <person name="Sophianopoulou V."/>
            <person name="Squina F.M."/>
            <person name="Sun H."/>
            <person name="Susca A."/>
            <person name="Todd R.B."/>
            <person name="Tsang A."/>
            <person name="Unkles S.E."/>
            <person name="van de Wiele N."/>
            <person name="van Rossen-Uffink D."/>
            <person name="Oliveira J.V."/>
            <person name="Vesth T.C."/>
            <person name="Visser J."/>
            <person name="Yu J.-H."/>
            <person name="Zhou M."/>
            <person name="Andersen M.R."/>
            <person name="Archer D.B."/>
            <person name="Baker S.E."/>
            <person name="Benoit I."/>
            <person name="Brakhage A.A."/>
            <person name="Braus G.H."/>
            <person name="Fischer R."/>
            <person name="Frisvad J.C."/>
            <person name="Goldman G.H."/>
            <person name="Houbraken J."/>
            <person name="Oakley B."/>
            <person name="Pocsi I."/>
            <person name="Scazzocchio C."/>
            <person name="Seiboth B."/>
            <person name="vanKuyk P.A."/>
            <person name="Wortman J."/>
            <person name="Dyer P.S."/>
            <person name="Grigoriev I.V."/>
        </authorList>
    </citation>
    <scope>NUCLEOTIDE SEQUENCE [LARGE SCALE GENOMIC DNA]</scope>
    <source>
        <strain evidence="7">CBS 583.65</strain>
    </source>
</reference>
<dbReference type="SMART" id="SM00257">
    <property type="entry name" value="LysM"/>
    <property type="match status" value="3"/>
</dbReference>
<dbReference type="Proteomes" id="UP000184073">
    <property type="component" value="Unassembled WGS sequence"/>
</dbReference>
<feature type="domain" description="LysM" evidence="5">
    <location>
        <begin position="502"/>
        <end position="548"/>
    </location>
</feature>
<dbReference type="EMBL" id="KV878135">
    <property type="protein sequence ID" value="OJJ06536.1"/>
    <property type="molecule type" value="Genomic_DNA"/>
</dbReference>
<keyword evidence="2" id="KW-0843">Virulence</keyword>
<feature type="region of interest" description="Disordered" evidence="3">
    <location>
        <begin position="437"/>
        <end position="495"/>
    </location>
</feature>
<organism evidence="6 7">
    <name type="scientific">Aspergillus versicolor CBS 583.65</name>
    <dbReference type="NCBI Taxonomy" id="1036611"/>
    <lineage>
        <taxon>Eukaryota</taxon>
        <taxon>Fungi</taxon>
        <taxon>Dikarya</taxon>
        <taxon>Ascomycota</taxon>
        <taxon>Pezizomycotina</taxon>
        <taxon>Eurotiomycetes</taxon>
        <taxon>Eurotiomycetidae</taxon>
        <taxon>Eurotiales</taxon>
        <taxon>Aspergillaceae</taxon>
        <taxon>Aspergillus</taxon>
        <taxon>Aspergillus subgen. Nidulantes</taxon>
    </lineage>
</organism>
<dbReference type="PANTHER" id="PTHR34997:SF1">
    <property type="entry name" value="PEPTIDOGLYCAN-BINDING LYSIN DOMAIN"/>
    <property type="match status" value="1"/>
</dbReference>
<accession>A0A1L9PYM5</accession>
<evidence type="ECO:0000313" key="6">
    <source>
        <dbReference type="EMBL" id="OJJ06536.1"/>
    </source>
</evidence>
<gene>
    <name evidence="6" type="ORF">ASPVEDRAFT_32832</name>
</gene>
<dbReference type="Pfam" id="PF01476">
    <property type="entry name" value="LysM"/>
    <property type="match status" value="2"/>
</dbReference>
<dbReference type="InterPro" id="IPR052210">
    <property type="entry name" value="LysM1-like"/>
</dbReference>